<feature type="compositionally biased region" description="Pro residues" evidence="1">
    <location>
        <begin position="1"/>
        <end position="11"/>
    </location>
</feature>
<evidence type="ECO:0000313" key="3">
    <source>
        <dbReference type="Proteomes" id="UP001305414"/>
    </source>
</evidence>
<dbReference type="Proteomes" id="UP001305414">
    <property type="component" value="Unassembled WGS sequence"/>
</dbReference>
<gene>
    <name evidence="2" type="ORF">RRF57_002172</name>
</gene>
<feature type="region of interest" description="Disordered" evidence="1">
    <location>
        <begin position="1"/>
        <end position="42"/>
    </location>
</feature>
<sequence>MPYNLPTPRPTPFATKLSRSFFPPPYRSASTSTSTSKPTTTGLLRRLAATPRGRAGLAAAALVGCVVDYELWTLYGAKYFSGKGQ</sequence>
<evidence type="ECO:0000256" key="1">
    <source>
        <dbReference type="SAM" id="MobiDB-lite"/>
    </source>
</evidence>
<protein>
    <submittedName>
        <fullName evidence="2">Uncharacterized protein</fullName>
    </submittedName>
</protein>
<accession>A0AAN7UEW1</accession>
<reference evidence="2 3" key="1">
    <citation type="submission" date="2023-10" db="EMBL/GenBank/DDBJ databases">
        <title>Draft genome sequence of Xylaria bambusicola isolate GMP-LS, the root and basal stem rot pathogen of sugarcane in Indonesia.</title>
        <authorList>
            <person name="Selvaraj P."/>
            <person name="Muralishankar V."/>
            <person name="Muruganantham S."/>
            <person name="Sp S."/>
            <person name="Haryani S."/>
            <person name="Lau K.J.X."/>
            <person name="Naqvi N.I."/>
        </authorList>
    </citation>
    <scope>NUCLEOTIDE SEQUENCE [LARGE SCALE GENOMIC DNA]</scope>
    <source>
        <strain evidence="2">GMP-LS</strain>
    </source>
</reference>
<organism evidence="2 3">
    <name type="scientific">Xylaria bambusicola</name>
    <dbReference type="NCBI Taxonomy" id="326684"/>
    <lineage>
        <taxon>Eukaryota</taxon>
        <taxon>Fungi</taxon>
        <taxon>Dikarya</taxon>
        <taxon>Ascomycota</taxon>
        <taxon>Pezizomycotina</taxon>
        <taxon>Sordariomycetes</taxon>
        <taxon>Xylariomycetidae</taxon>
        <taxon>Xylariales</taxon>
        <taxon>Xylariaceae</taxon>
        <taxon>Xylaria</taxon>
    </lineage>
</organism>
<dbReference type="AlphaFoldDB" id="A0AAN7UEW1"/>
<feature type="compositionally biased region" description="Low complexity" evidence="1">
    <location>
        <begin position="27"/>
        <end position="42"/>
    </location>
</feature>
<name>A0AAN7UEW1_9PEZI</name>
<comment type="caution">
    <text evidence="2">The sequence shown here is derived from an EMBL/GenBank/DDBJ whole genome shotgun (WGS) entry which is preliminary data.</text>
</comment>
<proteinExistence type="predicted"/>
<dbReference type="EMBL" id="JAWHQM010000003">
    <property type="protein sequence ID" value="KAK5626457.1"/>
    <property type="molecule type" value="Genomic_DNA"/>
</dbReference>
<evidence type="ECO:0000313" key="2">
    <source>
        <dbReference type="EMBL" id="KAK5626457.1"/>
    </source>
</evidence>
<keyword evidence="3" id="KW-1185">Reference proteome</keyword>